<dbReference type="Proteomes" id="UP001056035">
    <property type="component" value="Chromosome"/>
</dbReference>
<name>A0ABY5DQ07_9ACTN</name>
<evidence type="ECO:0008006" key="4">
    <source>
        <dbReference type="Google" id="ProtNLM"/>
    </source>
</evidence>
<gene>
    <name evidence="2" type="ORF">NBH00_20675</name>
</gene>
<dbReference type="EMBL" id="CP098502">
    <property type="protein sequence ID" value="UTI63746.1"/>
    <property type="molecule type" value="Genomic_DNA"/>
</dbReference>
<reference evidence="2 3" key="1">
    <citation type="submission" date="2022-06" db="EMBL/GenBank/DDBJ databases">
        <title>Paraconexibacter antarcticus.</title>
        <authorList>
            <person name="Kim C.S."/>
        </authorList>
    </citation>
    <scope>NUCLEOTIDE SEQUENCE [LARGE SCALE GENOMIC DNA]</scope>
    <source>
        <strain evidence="2 3">02-257</strain>
    </source>
</reference>
<evidence type="ECO:0000313" key="2">
    <source>
        <dbReference type="EMBL" id="UTI63746.1"/>
    </source>
</evidence>
<proteinExistence type="predicted"/>
<keyword evidence="1" id="KW-0472">Membrane</keyword>
<dbReference type="RefSeq" id="WP_254570468.1">
    <property type="nucleotide sequence ID" value="NZ_CP098502.1"/>
</dbReference>
<keyword evidence="1" id="KW-0812">Transmembrane</keyword>
<accession>A0ABY5DQ07</accession>
<sequence length="78" mass="7897">MASSPFASSSVPRHYARGVVGLLAVVAAIAGVALGAPAALALLLVTAVAWRGCPTCWAVGLMQTRERTGCADGDCRAR</sequence>
<keyword evidence="1" id="KW-1133">Transmembrane helix</keyword>
<evidence type="ECO:0000313" key="3">
    <source>
        <dbReference type="Proteomes" id="UP001056035"/>
    </source>
</evidence>
<organism evidence="2 3">
    <name type="scientific">Paraconexibacter antarcticus</name>
    <dbReference type="NCBI Taxonomy" id="2949664"/>
    <lineage>
        <taxon>Bacteria</taxon>
        <taxon>Bacillati</taxon>
        <taxon>Actinomycetota</taxon>
        <taxon>Thermoleophilia</taxon>
        <taxon>Solirubrobacterales</taxon>
        <taxon>Paraconexibacteraceae</taxon>
        <taxon>Paraconexibacter</taxon>
    </lineage>
</organism>
<keyword evidence="3" id="KW-1185">Reference proteome</keyword>
<evidence type="ECO:0000256" key="1">
    <source>
        <dbReference type="SAM" id="Phobius"/>
    </source>
</evidence>
<protein>
    <recommendedName>
        <fullName evidence="4">DUF4395 domain-containing protein</fullName>
    </recommendedName>
</protein>
<feature type="transmembrane region" description="Helical" evidence="1">
    <location>
        <begin position="20"/>
        <end position="45"/>
    </location>
</feature>